<dbReference type="Pfam" id="PF16901">
    <property type="entry name" value="DAO_C"/>
    <property type="match status" value="1"/>
</dbReference>
<evidence type="ECO:0000256" key="7">
    <source>
        <dbReference type="ARBA" id="ARBA00022723"/>
    </source>
</evidence>
<dbReference type="PROSITE" id="PS00977">
    <property type="entry name" value="FAD_G3PDH_1"/>
    <property type="match status" value="1"/>
</dbReference>
<evidence type="ECO:0000256" key="5">
    <source>
        <dbReference type="ARBA" id="ARBA00013029"/>
    </source>
</evidence>
<evidence type="ECO:0000256" key="2">
    <source>
        <dbReference type="ARBA" id="ARBA00004173"/>
    </source>
</evidence>
<evidence type="ECO:0000256" key="9">
    <source>
        <dbReference type="ARBA" id="ARBA00022827"/>
    </source>
</evidence>
<evidence type="ECO:0000313" key="17">
    <source>
        <dbReference type="Proteomes" id="UP001152799"/>
    </source>
</evidence>
<feature type="domain" description="EF-hand" evidence="15">
    <location>
        <begin position="657"/>
        <end position="692"/>
    </location>
</feature>
<proteinExistence type="inferred from homology"/>
<protein>
    <recommendedName>
        <fullName evidence="5 14">Glycerol-3-phosphate dehydrogenase</fullName>
        <ecNumber evidence="5 14">1.1.5.3</ecNumber>
    </recommendedName>
</protein>
<dbReference type="InterPro" id="IPR006076">
    <property type="entry name" value="FAD-dep_OxRdtase"/>
</dbReference>
<dbReference type="Pfam" id="PF13499">
    <property type="entry name" value="EF-hand_7"/>
    <property type="match status" value="1"/>
</dbReference>
<evidence type="ECO:0000256" key="3">
    <source>
        <dbReference type="ARBA" id="ARBA00004745"/>
    </source>
</evidence>
<dbReference type="GO" id="GO:0006072">
    <property type="term" value="P:glycerol-3-phosphate metabolic process"/>
    <property type="evidence" value="ECO:0007669"/>
    <property type="project" value="UniProtKB-UniRule"/>
</dbReference>
<keyword evidence="7" id="KW-0479">Metal-binding</keyword>
<dbReference type="PROSITE" id="PS00018">
    <property type="entry name" value="EF_HAND_1"/>
    <property type="match status" value="1"/>
</dbReference>
<dbReference type="InterPro" id="IPR038299">
    <property type="entry name" value="DAO_C_sf"/>
</dbReference>
<dbReference type="InterPro" id="IPR018247">
    <property type="entry name" value="EF_Hand_1_Ca_BS"/>
</dbReference>
<keyword evidence="17" id="KW-1185">Reference proteome</keyword>
<dbReference type="CDD" id="cd00051">
    <property type="entry name" value="EFh"/>
    <property type="match status" value="1"/>
</dbReference>
<dbReference type="GO" id="GO:0004368">
    <property type="term" value="F:glycerol-3-phosphate dehydrogenase (quinone) activity"/>
    <property type="evidence" value="ECO:0007669"/>
    <property type="project" value="UniProtKB-EC"/>
</dbReference>
<dbReference type="Gene3D" id="1.10.8.870">
    <property type="entry name" value="Alpha-glycerophosphate oxidase, cap domain"/>
    <property type="match status" value="1"/>
</dbReference>
<keyword evidence="13" id="KW-0496">Mitochondrion</keyword>
<comment type="similarity">
    <text evidence="4 14">Belongs to the FAD-dependent glycerol-3-phosphate dehydrogenase family.</text>
</comment>
<dbReference type="InterPro" id="IPR011992">
    <property type="entry name" value="EF-hand-dom_pair"/>
</dbReference>
<dbReference type="Proteomes" id="UP001152799">
    <property type="component" value="Chromosome 5"/>
</dbReference>
<accession>A0A9N9MTF1</accession>
<dbReference type="InterPro" id="IPR000447">
    <property type="entry name" value="G3P_DH_FAD-dep"/>
</dbReference>
<dbReference type="InterPro" id="IPR036188">
    <property type="entry name" value="FAD/NAD-bd_sf"/>
</dbReference>
<evidence type="ECO:0000259" key="15">
    <source>
        <dbReference type="PROSITE" id="PS50222"/>
    </source>
</evidence>
<dbReference type="PANTHER" id="PTHR11985:SF15">
    <property type="entry name" value="GLYCEROL-3-PHOSPHATE DEHYDROGENASE, MITOCHONDRIAL"/>
    <property type="match status" value="1"/>
</dbReference>
<reference evidence="16" key="1">
    <citation type="submission" date="2022-01" db="EMBL/GenBank/DDBJ databases">
        <authorList>
            <person name="King R."/>
        </authorList>
    </citation>
    <scope>NUCLEOTIDE SEQUENCE</scope>
</reference>
<keyword evidence="12 14" id="KW-0560">Oxidoreductase</keyword>
<keyword evidence="10" id="KW-0106">Calcium</keyword>
<dbReference type="SUPFAM" id="SSF51905">
    <property type="entry name" value="FAD/NAD(P)-binding domain"/>
    <property type="match status" value="1"/>
</dbReference>
<dbReference type="Gene3D" id="3.50.50.60">
    <property type="entry name" value="FAD/NAD(P)-binding domain"/>
    <property type="match status" value="1"/>
</dbReference>
<dbReference type="PROSITE" id="PS50222">
    <property type="entry name" value="EF_HAND_2"/>
    <property type="match status" value="2"/>
</dbReference>
<evidence type="ECO:0000313" key="16">
    <source>
        <dbReference type="EMBL" id="CAG9768736.1"/>
    </source>
</evidence>
<comment type="pathway">
    <text evidence="3">Polyol metabolism; glycerol degradation.</text>
</comment>
<evidence type="ECO:0000256" key="1">
    <source>
        <dbReference type="ARBA" id="ARBA00001974"/>
    </source>
</evidence>
<dbReference type="InterPro" id="IPR002048">
    <property type="entry name" value="EF_hand_dom"/>
</dbReference>
<organism evidence="16 17">
    <name type="scientific">Ceutorhynchus assimilis</name>
    <name type="common">cabbage seed weevil</name>
    <dbReference type="NCBI Taxonomy" id="467358"/>
    <lineage>
        <taxon>Eukaryota</taxon>
        <taxon>Metazoa</taxon>
        <taxon>Ecdysozoa</taxon>
        <taxon>Arthropoda</taxon>
        <taxon>Hexapoda</taxon>
        <taxon>Insecta</taxon>
        <taxon>Pterygota</taxon>
        <taxon>Neoptera</taxon>
        <taxon>Endopterygota</taxon>
        <taxon>Coleoptera</taxon>
        <taxon>Polyphaga</taxon>
        <taxon>Cucujiformia</taxon>
        <taxon>Curculionidae</taxon>
        <taxon>Ceutorhynchinae</taxon>
        <taxon>Ceutorhynchus</taxon>
    </lineage>
</organism>
<keyword evidence="11" id="KW-0809">Transit peptide</keyword>
<dbReference type="Pfam" id="PF01266">
    <property type="entry name" value="DAO"/>
    <property type="match status" value="1"/>
</dbReference>
<gene>
    <name evidence="16" type="ORF">CEUTPL_LOCUS9260</name>
</gene>
<dbReference type="OrthoDB" id="264015at2759"/>
<sequence>MAAKFGKLAVGGLAGTAGASLATYWLLNEYNNDWLGVKAQKASPRPKRPLPTRTEQITSLQTEKFDVVIIGGGATGAGCALDAATRGLKTALIEADDFASGTSSRSTKLIHGGVRYLQKAIMQLDYDQYKMVKEALHERAAMLEQAPHLAHPLPIMLPVYKWWQVPYFWFGIKMYDLVAGNKMLKSSYYLSKKNALELFPMLKGNALCGGIVYYDGQQDDARMNLAIALTAARLGATVVNHVKVTSILKEKDAGGKNLITGVTVRDEMTGKTWSVPARCVINATGPFTDSIRKMDNPTVKEICSPSSGVHITLPGYYSPEQMGLLDPSTSDGRVIFFLPWQKHTIAGTTDLPCQVTHNPKPTEDEIMFILEEVKNYLNPDVEVRRGDVLSAWSGIRPLVSDPNKPDTQSLARNHIVHVSDSNLVTIAGGKWTTYRAMAEETIDAAVKACNLESRCTSIKSVTDGLLLEGAHEWTPTMYIRLVQDFGLECEVAIHLAKSYGDRAFAVAKMANLTGKRWPIIGKKIHPEFPYIDAEVRYGCREYALTAIDMIARRVRLAFLNVQAAQEALPEIINIMSEELGWTEEEKKTQTRLASEFLQNEMGQNVNRASRDKIPINLSKEEIQLYIKRFQIIDKDRKGYVSINDIRRSLKQHDGKEVPGEELHEILKEIDTNMNGQVELDEYLQMMSAIKAGHVTYSRFARMAELEEQKHEKEMLKKKISVERSGGGL</sequence>
<dbReference type="Gene3D" id="1.10.238.10">
    <property type="entry name" value="EF-hand"/>
    <property type="match status" value="1"/>
</dbReference>
<dbReference type="PANTHER" id="PTHR11985">
    <property type="entry name" value="GLYCEROL-3-PHOSPHATE DEHYDROGENASE"/>
    <property type="match status" value="1"/>
</dbReference>
<dbReference type="FunFam" id="3.30.9.10:FF:000001">
    <property type="entry name" value="Glycerol-3-phosphate dehydrogenase"/>
    <property type="match status" value="1"/>
</dbReference>
<keyword evidence="6 14" id="KW-0285">Flavoprotein</keyword>
<keyword evidence="8" id="KW-0677">Repeat</keyword>
<dbReference type="PRINTS" id="PR01001">
    <property type="entry name" value="FADG3PDH"/>
</dbReference>
<evidence type="ECO:0000256" key="13">
    <source>
        <dbReference type="ARBA" id="ARBA00023128"/>
    </source>
</evidence>
<dbReference type="GO" id="GO:0005509">
    <property type="term" value="F:calcium ion binding"/>
    <property type="evidence" value="ECO:0007669"/>
    <property type="project" value="InterPro"/>
</dbReference>
<evidence type="ECO:0000256" key="6">
    <source>
        <dbReference type="ARBA" id="ARBA00022630"/>
    </source>
</evidence>
<feature type="domain" description="EF-hand" evidence="15">
    <location>
        <begin position="620"/>
        <end position="655"/>
    </location>
</feature>
<evidence type="ECO:0000256" key="11">
    <source>
        <dbReference type="ARBA" id="ARBA00022946"/>
    </source>
</evidence>
<dbReference type="FunFam" id="1.10.8.870:FF:000001">
    <property type="entry name" value="Glycerol-3-phosphate dehydrogenase"/>
    <property type="match status" value="1"/>
</dbReference>
<dbReference type="AlphaFoldDB" id="A0A9N9MTF1"/>
<evidence type="ECO:0000256" key="12">
    <source>
        <dbReference type="ARBA" id="ARBA00023002"/>
    </source>
</evidence>
<dbReference type="Gene3D" id="3.30.9.10">
    <property type="entry name" value="D-Amino Acid Oxidase, subunit A, domain 2"/>
    <property type="match status" value="1"/>
</dbReference>
<evidence type="ECO:0000256" key="10">
    <source>
        <dbReference type="ARBA" id="ARBA00022837"/>
    </source>
</evidence>
<dbReference type="GO" id="GO:0005739">
    <property type="term" value="C:mitochondrion"/>
    <property type="evidence" value="ECO:0007669"/>
    <property type="project" value="UniProtKB-SubCell"/>
</dbReference>
<dbReference type="InterPro" id="IPR031656">
    <property type="entry name" value="DAO_C"/>
</dbReference>
<dbReference type="EMBL" id="OU892281">
    <property type="protein sequence ID" value="CAG9768736.1"/>
    <property type="molecule type" value="Genomic_DNA"/>
</dbReference>
<dbReference type="PROSITE" id="PS00978">
    <property type="entry name" value="FAD_G3PDH_2"/>
    <property type="match status" value="1"/>
</dbReference>
<dbReference type="SMART" id="SM00054">
    <property type="entry name" value="EFh"/>
    <property type="match status" value="2"/>
</dbReference>
<comment type="cofactor">
    <cofactor evidence="1 14">
        <name>FAD</name>
        <dbReference type="ChEBI" id="CHEBI:57692"/>
    </cofactor>
</comment>
<evidence type="ECO:0000256" key="14">
    <source>
        <dbReference type="RuleBase" id="RU361217"/>
    </source>
</evidence>
<comment type="subcellular location">
    <subcellularLocation>
        <location evidence="2">Mitochondrion</location>
    </subcellularLocation>
</comment>
<dbReference type="EC" id="1.1.5.3" evidence="5 14"/>
<dbReference type="SUPFAM" id="SSF47473">
    <property type="entry name" value="EF-hand"/>
    <property type="match status" value="1"/>
</dbReference>
<evidence type="ECO:0000256" key="4">
    <source>
        <dbReference type="ARBA" id="ARBA00007330"/>
    </source>
</evidence>
<dbReference type="SUPFAM" id="SSF54373">
    <property type="entry name" value="FAD-linked reductases, C-terminal domain"/>
    <property type="match status" value="1"/>
</dbReference>
<keyword evidence="9" id="KW-0274">FAD</keyword>
<comment type="catalytic activity">
    <reaction evidence="14">
        <text>a quinone + sn-glycerol 3-phosphate = dihydroxyacetone phosphate + a quinol</text>
        <dbReference type="Rhea" id="RHEA:18977"/>
        <dbReference type="ChEBI" id="CHEBI:24646"/>
        <dbReference type="ChEBI" id="CHEBI:57597"/>
        <dbReference type="ChEBI" id="CHEBI:57642"/>
        <dbReference type="ChEBI" id="CHEBI:132124"/>
        <dbReference type="EC" id="1.1.5.3"/>
    </reaction>
</comment>
<name>A0A9N9MTF1_9CUCU</name>
<evidence type="ECO:0000256" key="8">
    <source>
        <dbReference type="ARBA" id="ARBA00022737"/>
    </source>
</evidence>